<dbReference type="GO" id="GO:0005987">
    <property type="term" value="P:sucrose catabolic process"/>
    <property type="evidence" value="ECO:0007669"/>
    <property type="project" value="TreeGrafter"/>
</dbReference>
<evidence type="ECO:0000256" key="3">
    <source>
        <dbReference type="ARBA" id="ARBA00023295"/>
    </source>
</evidence>
<dbReference type="InterPro" id="IPR013148">
    <property type="entry name" value="Glyco_hydro_32_N"/>
</dbReference>
<evidence type="ECO:0000256" key="2">
    <source>
        <dbReference type="ARBA" id="ARBA00022801"/>
    </source>
</evidence>
<gene>
    <name evidence="8" type="ORF">H9777_04180</name>
</gene>
<dbReference type="PANTHER" id="PTHR42800">
    <property type="entry name" value="EXOINULINASE INUD (AFU_ORTHOLOGUE AFUA_5G00480)"/>
    <property type="match status" value="1"/>
</dbReference>
<dbReference type="SUPFAM" id="SSF75005">
    <property type="entry name" value="Arabinanase/levansucrase/invertase"/>
    <property type="match status" value="1"/>
</dbReference>
<feature type="signal peptide" evidence="5">
    <location>
        <begin position="1"/>
        <end position="19"/>
    </location>
</feature>
<name>A0A948TAN9_9BACT</name>
<comment type="similarity">
    <text evidence="1 4">Belongs to the glycosyl hydrolase 32 family.</text>
</comment>
<dbReference type="Gene3D" id="2.60.120.560">
    <property type="entry name" value="Exo-inulinase, domain 1"/>
    <property type="match status" value="1"/>
</dbReference>
<evidence type="ECO:0000256" key="4">
    <source>
        <dbReference type="RuleBase" id="RU362110"/>
    </source>
</evidence>
<dbReference type="InterPro" id="IPR013320">
    <property type="entry name" value="ConA-like_dom_sf"/>
</dbReference>
<keyword evidence="5" id="KW-0732">Signal</keyword>
<dbReference type="GO" id="GO:0005737">
    <property type="term" value="C:cytoplasm"/>
    <property type="evidence" value="ECO:0007669"/>
    <property type="project" value="TreeGrafter"/>
</dbReference>
<dbReference type="EMBL" id="JAHLFW010000039">
    <property type="protein sequence ID" value="MBU3837517.1"/>
    <property type="molecule type" value="Genomic_DNA"/>
</dbReference>
<feature type="chain" id="PRO_5037900042" evidence="5">
    <location>
        <begin position="20"/>
        <end position="643"/>
    </location>
</feature>
<dbReference type="Pfam" id="PF00251">
    <property type="entry name" value="Glyco_hydro_32N"/>
    <property type="match status" value="2"/>
</dbReference>
<evidence type="ECO:0000313" key="9">
    <source>
        <dbReference type="Proteomes" id="UP000783796"/>
    </source>
</evidence>
<dbReference type="InterPro" id="IPR001362">
    <property type="entry name" value="Glyco_hydro_32"/>
</dbReference>
<organism evidence="8 9">
    <name type="scientific">Candidatus Phocaeicola faecigallinarum</name>
    <dbReference type="NCBI Taxonomy" id="2838732"/>
    <lineage>
        <taxon>Bacteria</taxon>
        <taxon>Pseudomonadati</taxon>
        <taxon>Bacteroidota</taxon>
        <taxon>Bacteroidia</taxon>
        <taxon>Bacteroidales</taxon>
        <taxon>Bacteroidaceae</taxon>
        <taxon>Phocaeicola</taxon>
    </lineage>
</organism>
<sequence>MRIIFALLAFSLFSSVSYSQYNESYRSVYHFAPKKGGIGDPCGLIYNKGKFNLFWWGRAYTEDFTTYNETASRAVVGDDNSFMYYTGSCVVDKNNTASFGKDKVIAVYTMANKKNKIQSQGLSVEGDDGLMHYYEGNPVLDINYEDFRDPTVFWYEPEQKWVMVIALPIERKIRFYSSADLKQWDWMSDFGQLGSCENIWECPDIYELPLDGDSSNRKWVLMTSVGPNKGQYFIGTFNGKSFELDEDCREFLLEGKGLKGDVFADFDANDYGDWKYKGEAFWMSPRRNNTSAHLGSGMASSYGGGDRMKGTLLSPEFVISSTAINFLIAGGNHPGKTCIDLLVNDSVVRTATGGNSSYLKWNGWNVSDYIGSKARIRINDDYDGEDFGFISVDHIMFSDELMTNNMEHALWVDEGSDFYAARAFKDYDGTLDETVWMGWMNNWDYARGEIPASRGFGFWSIPRTISLKTYPDGVRMVQKPFDKLKKLRTNKKEYSGVVRKGSMAIPSFVPEQNVYEMDVTFTLTEPDVIGLNLCTGDGRSLPVRYDSRVSLLTVDRTSCTSEDIPRFSRKMNGHIPLADGKLRLHIFVDKSSVEIFAGDGKLVFSLLTFPGDNQTGVELYSENGNTAKVSLKAWNIKSVWNKQ</sequence>
<accession>A0A948TAN9</accession>
<evidence type="ECO:0000259" key="7">
    <source>
        <dbReference type="Pfam" id="PF08244"/>
    </source>
</evidence>
<comment type="caution">
    <text evidence="8">The sequence shown here is derived from an EMBL/GenBank/DDBJ whole genome shotgun (WGS) entry which is preliminary data.</text>
</comment>
<dbReference type="InterPro" id="IPR013189">
    <property type="entry name" value="Glyco_hydro_32_C"/>
</dbReference>
<feature type="domain" description="Glycosyl hydrolase family 32 N-terminal" evidence="6">
    <location>
        <begin position="30"/>
        <end position="255"/>
    </location>
</feature>
<dbReference type="SUPFAM" id="SSF49899">
    <property type="entry name" value="Concanavalin A-like lectins/glucanases"/>
    <property type="match status" value="1"/>
</dbReference>
<feature type="domain" description="Glycosyl hydrolase family 32 C-terminal" evidence="7">
    <location>
        <begin position="484"/>
        <end position="635"/>
    </location>
</feature>
<dbReference type="GO" id="GO:0004575">
    <property type="term" value="F:sucrose alpha-glucosidase activity"/>
    <property type="evidence" value="ECO:0007669"/>
    <property type="project" value="TreeGrafter"/>
</dbReference>
<dbReference type="SMART" id="SM00640">
    <property type="entry name" value="Glyco_32"/>
    <property type="match status" value="1"/>
</dbReference>
<evidence type="ECO:0000256" key="5">
    <source>
        <dbReference type="SAM" id="SignalP"/>
    </source>
</evidence>
<proteinExistence type="inferred from homology"/>
<evidence type="ECO:0000313" key="8">
    <source>
        <dbReference type="EMBL" id="MBU3837517.1"/>
    </source>
</evidence>
<dbReference type="CDD" id="cd18622">
    <property type="entry name" value="GH32_Inu-like"/>
    <property type="match status" value="1"/>
</dbReference>
<dbReference type="PANTHER" id="PTHR42800:SF1">
    <property type="entry name" value="EXOINULINASE INUD (AFU_ORTHOLOGUE AFUA_5G00480)"/>
    <property type="match status" value="1"/>
</dbReference>
<dbReference type="Gene3D" id="2.115.10.20">
    <property type="entry name" value="Glycosyl hydrolase domain, family 43"/>
    <property type="match status" value="2"/>
</dbReference>
<protein>
    <submittedName>
        <fullName evidence="8">GH32 C-terminal domain-containing protein</fullName>
    </submittedName>
</protein>
<evidence type="ECO:0000259" key="6">
    <source>
        <dbReference type="Pfam" id="PF00251"/>
    </source>
</evidence>
<dbReference type="Proteomes" id="UP000783796">
    <property type="component" value="Unassembled WGS sequence"/>
</dbReference>
<reference evidence="8" key="2">
    <citation type="submission" date="2021-04" db="EMBL/GenBank/DDBJ databases">
        <authorList>
            <person name="Gilroy R."/>
        </authorList>
    </citation>
    <scope>NUCLEOTIDE SEQUENCE</scope>
    <source>
        <strain evidence="8">G4-2901</strain>
    </source>
</reference>
<keyword evidence="3 4" id="KW-0326">Glycosidase</keyword>
<keyword evidence="2 4" id="KW-0378">Hydrolase</keyword>
<evidence type="ECO:0000256" key="1">
    <source>
        <dbReference type="ARBA" id="ARBA00009902"/>
    </source>
</evidence>
<dbReference type="AlphaFoldDB" id="A0A948TAN9"/>
<dbReference type="Pfam" id="PF08244">
    <property type="entry name" value="Glyco_hydro_32C"/>
    <property type="match status" value="1"/>
</dbReference>
<reference evidence="8" key="1">
    <citation type="journal article" date="2021" name="PeerJ">
        <title>Extensive microbial diversity within the chicken gut microbiome revealed by metagenomics and culture.</title>
        <authorList>
            <person name="Gilroy R."/>
            <person name="Ravi A."/>
            <person name="Getino M."/>
            <person name="Pursley I."/>
            <person name="Horton D.L."/>
            <person name="Alikhan N.F."/>
            <person name="Baker D."/>
            <person name="Gharbi K."/>
            <person name="Hall N."/>
            <person name="Watson M."/>
            <person name="Adriaenssens E.M."/>
            <person name="Foster-Nyarko E."/>
            <person name="Jarju S."/>
            <person name="Secka A."/>
            <person name="Antonio M."/>
            <person name="Oren A."/>
            <person name="Chaudhuri R.R."/>
            <person name="La Ragione R."/>
            <person name="Hildebrand F."/>
            <person name="Pallen M.J."/>
        </authorList>
    </citation>
    <scope>NUCLEOTIDE SEQUENCE</scope>
    <source>
        <strain evidence="8">G4-2901</strain>
    </source>
</reference>
<feature type="domain" description="Glycosyl hydrolase family 32 N-terminal" evidence="6">
    <location>
        <begin position="402"/>
        <end position="480"/>
    </location>
</feature>
<dbReference type="InterPro" id="IPR023296">
    <property type="entry name" value="Glyco_hydro_beta-prop_sf"/>
</dbReference>